<dbReference type="Proteomes" id="UP000828251">
    <property type="component" value="Unassembled WGS sequence"/>
</dbReference>
<gene>
    <name evidence="1" type="ORF">J1N35_040430</name>
</gene>
<reference evidence="1 2" key="1">
    <citation type="journal article" date="2021" name="Plant Biotechnol. J.">
        <title>Multi-omics assisted identification of the key and species-specific regulatory components of drought-tolerant mechanisms in Gossypium stocksii.</title>
        <authorList>
            <person name="Yu D."/>
            <person name="Ke L."/>
            <person name="Zhang D."/>
            <person name="Wu Y."/>
            <person name="Sun Y."/>
            <person name="Mei J."/>
            <person name="Sun J."/>
            <person name="Sun Y."/>
        </authorList>
    </citation>
    <scope>NUCLEOTIDE SEQUENCE [LARGE SCALE GENOMIC DNA]</scope>
    <source>
        <strain evidence="2">cv. E1</strain>
        <tissue evidence="1">Leaf</tissue>
    </source>
</reference>
<sequence>MSSLFSNITGGCEVKIVWLWPGFCFGSKQQVIIMFYVLRFSFFFKFREHKLESVVPVGVKSELFVLNFATYHEIWISYNGFYIHIHIAMASAFV</sequence>
<accession>A0A9D3UDJ3</accession>
<name>A0A9D3UDJ3_9ROSI</name>
<dbReference type="AlphaFoldDB" id="A0A9D3UDJ3"/>
<protein>
    <submittedName>
        <fullName evidence="1">Uncharacterized protein</fullName>
    </submittedName>
</protein>
<comment type="caution">
    <text evidence="1">The sequence shown here is derived from an EMBL/GenBank/DDBJ whole genome shotgun (WGS) entry which is preliminary data.</text>
</comment>
<evidence type="ECO:0000313" key="1">
    <source>
        <dbReference type="EMBL" id="KAH1038687.1"/>
    </source>
</evidence>
<proteinExistence type="predicted"/>
<dbReference type="EMBL" id="JAIQCV010000012">
    <property type="protein sequence ID" value="KAH1038687.1"/>
    <property type="molecule type" value="Genomic_DNA"/>
</dbReference>
<evidence type="ECO:0000313" key="2">
    <source>
        <dbReference type="Proteomes" id="UP000828251"/>
    </source>
</evidence>
<keyword evidence="2" id="KW-1185">Reference proteome</keyword>
<organism evidence="1 2">
    <name type="scientific">Gossypium stocksii</name>
    <dbReference type="NCBI Taxonomy" id="47602"/>
    <lineage>
        <taxon>Eukaryota</taxon>
        <taxon>Viridiplantae</taxon>
        <taxon>Streptophyta</taxon>
        <taxon>Embryophyta</taxon>
        <taxon>Tracheophyta</taxon>
        <taxon>Spermatophyta</taxon>
        <taxon>Magnoliopsida</taxon>
        <taxon>eudicotyledons</taxon>
        <taxon>Gunneridae</taxon>
        <taxon>Pentapetalae</taxon>
        <taxon>rosids</taxon>
        <taxon>malvids</taxon>
        <taxon>Malvales</taxon>
        <taxon>Malvaceae</taxon>
        <taxon>Malvoideae</taxon>
        <taxon>Gossypium</taxon>
    </lineage>
</organism>